<keyword evidence="3" id="KW-0862">Zinc</keyword>
<evidence type="ECO:0000256" key="3">
    <source>
        <dbReference type="ARBA" id="ARBA00022833"/>
    </source>
</evidence>
<organism evidence="7 8">
    <name type="scientific">Lactuca sativa</name>
    <name type="common">Garden lettuce</name>
    <dbReference type="NCBI Taxonomy" id="4236"/>
    <lineage>
        <taxon>Eukaryota</taxon>
        <taxon>Viridiplantae</taxon>
        <taxon>Streptophyta</taxon>
        <taxon>Embryophyta</taxon>
        <taxon>Tracheophyta</taxon>
        <taxon>Spermatophyta</taxon>
        <taxon>Magnoliopsida</taxon>
        <taxon>eudicotyledons</taxon>
        <taxon>Gunneridae</taxon>
        <taxon>Pentapetalae</taxon>
        <taxon>asterids</taxon>
        <taxon>campanulids</taxon>
        <taxon>Asterales</taxon>
        <taxon>Asteraceae</taxon>
        <taxon>Cichorioideae</taxon>
        <taxon>Cichorieae</taxon>
        <taxon>Lactucinae</taxon>
        <taxon>Lactuca</taxon>
    </lineage>
</organism>
<keyword evidence="8" id="KW-1185">Reference proteome</keyword>
<reference evidence="7 8" key="1">
    <citation type="journal article" date="2017" name="Nat. Commun.">
        <title>Genome assembly with in vitro proximity ligation data and whole-genome triplication in lettuce.</title>
        <authorList>
            <person name="Reyes-Chin-Wo S."/>
            <person name="Wang Z."/>
            <person name="Yang X."/>
            <person name="Kozik A."/>
            <person name="Arikit S."/>
            <person name="Song C."/>
            <person name="Xia L."/>
            <person name="Froenicke L."/>
            <person name="Lavelle D.O."/>
            <person name="Truco M.J."/>
            <person name="Xia R."/>
            <person name="Zhu S."/>
            <person name="Xu C."/>
            <person name="Xu H."/>
            <person name="Xu X."/>
            <person name="Cox K."/>
            <person name="Korf I."/>
            <person name="Meyers B.C."/>
            <person name="Michelmore R.W."/>
        </authorList>
    </citation>
    <scope>NUCLEOTIDE SEQUENCE [LARGE SCALE GENOMIC DNA]</scope>
    <source>
        <strain evidence="8">cv. Salinas</strain>
        <tissue evidence="7">Seedlings</tissue>
    </source>
</reference>
<comment type="caution">
    <text evidence="7">The sequence shown here is derived from an EMBL/GenBank/DDBJ whole genome shotgun (WGS) entry which is preliminary data.</text>
</comment>
<gene>
    <name evidence="7" type="ORF">LSAT_V11C400185690</name>
</gene>
<name>A0A9R1XFV7_LACSA</name>
<dbReference type="InterPro" id="IPR006564">
    <property type="entry name" value="Znf_PMZ"/>
</dbReference>
<dbReference type="AlphaFoldDB" id="A0A9R1XFV7"/>
<evidence type="ECO:0000256" key="5">
    <source>
        <dbReference type="SAM" id="MobiDB-lite"/>
    </source>
</evidence>
<evidence type="ECO:0000256" key="1">
    <source>
        <dbReference type="ARBA" id="ARBA00022723"/>
    </source>
</evidence>
<proteinExistence type="predicted"/>
<dbReference type="EMBL" id="NBSK02000004">
    <property type="protein sequence ID" value="KAJ0208624.1"/>
    <property type="molecule type" value="Genomic_DNA"/>
</dbReference>
<keyword evidence="1" id="KW-0479">Metal-binding</keyword>
<evidence type="ECO:0000313" key="8">
    <source>
        <dbReference type="Proteomes" id="UP000235145"/>
    </source>
</evidence>
<feature type="domain" description="SWIM-type" evidence="6">
    <location>
        <begin position="24"/>
        <end position="56"/>
    </location>
</feature>
<dbReference type="Proteomes" id="UP000235145">
    <property type="component" value="Unassembled WGS sequence"/>
</dbReference>
<evidence type="ECO:0000259" key="6">
    <source>
        <dbReference type="PROSITE" id="PS50966"/>
    </source>
</evidence>
<evidence type="ECO:0000256" key="2">
    <source>
        <dbReference type="ARBA" id="ARBA00022771"/>
    </source>
</evidence>
<accession>A0A9R1XFV7</accession>
<dbReference type="PANTHER" id="PTHR31973:SF197">
    <property type="entry name" value="SWIM-TYPE DOMAIN-CONTAINING PROTEIN"/>
    <property type="match status" value="1"/>
</dbReference>
<evidence type="ECO:0000313" key="7">
    <source>
        <dbReference type="EMBL" id="KAJ0208624.1"/>
    </source>
</evidence>
<protein>
    <recommendedName>
        <fullName evidence="6">SWIM-type domain-containing protein</fullName>
    </recommendedName>
</protein>
<keyword evidence="2 4" id="KW-0863">Zinc-finger</keyword>
<feature type="region of interest" description="Disordered" evidence="5">
    <location>
        <begin position="137"/>
        <end position="204"/>
    </location>
</feature>
<evidence type="ECO:0000256" key="4">
    <source>
        <dbReference type="PROSITE-ProRule" id="PRU00325"/>
    </source>
</evidence>
<sequence length="204" mass="23325">MDMLWCVVRSQGHVFETRRGCDNYMVDLDNRACSCRLWDLSGIPFVHENAAINYINQTPNSYLSNIKLVNRSNLWSQTGFIKPFPPFAKRMLGRPTIKRKRHASEQEGRFSSTRVFVPRTVRCGKYLEYGHNKKGCKNEKKPVVPLPPEKRSMPRKDPSLAKHDEALRASQSIQPSKKKNKSKKEASNSMVLKASRSKEAATTT</sequence>
<dbReference type="PANTHER" id="PTHR31973">
    <property type="entry name" value="POLYPROTEIN, PUTATIVE-RELATED"/>
    <property type="match status" value="1"/>
</dbReference>
<feature type="compositionally biased region" description="Basic and acidic residues" evidence="5">
    <location>
        <begin position="137"/>
        <end position="167"/>
    </location>
</feature>
<dbReference type="GO" id="GO:0008270">
    <property type="term" value="F:zinc ion binding"/>
    <property type="evidence" value="ECO:0007669"/>
    <property type="project" value="UniProtKB-KW"/>
</dbReference>
<dbReference type="InterPro" id="IPR007527">
    <property type="entry name" value="Znf_SWIM"/>
</dbReference>
<dbReference type="PROSITE" id="PS50966">
    <property type="entry name" value="ZF_SWIM"/>
    <property type="match status" value="1"/>
</dbReference>
<dbReference type="SMART" id="SM00575">
    <property type="entry name" value="ZnF_PMZ"/>
    <property type="match status" value="1"/>
</dbReference>